<dbReference type="Proteomes" id="UP001066276">
    <property type="component" value="Chromosome 1_2"/>
</dbReference>
<proteinExistence type="predicted"/>
<protein>
    <submittedName>
        <fullName evidence="2">Uncharacterized protein</fullName>
    </submittedName>
</protein>
<evidence type="ECO:0000313" key="2">
    <source>
        <dbReference type="EMBL" id="KAJ1207232.1"/>
    </source>
</evidence>
<evidence type="ECO:0000256" key="1">
    <source>
        <dbReference type="SAM" id="MobiDB-lite"/>
    </source>
</evidence>
<feature type="region of interest" description="Disordered" evidence="1">
    <location>
        <begin position="37"/>
        <end position="81"/>
    </location>
</feature>
<organism evidence="2 3">
    <name type="scientific">Pleurodeles waltl</name>
    <name type="common">Iberian ribbed newt</name>
    <dbReference type="NCBI Taxonomy" id="8319"/>
    <lineage>
        <taxon>Eukaryota</taxon>
        <taxon>Metazoa</taxon>
        <taxon>Chordata</taxon>
        <taxon>Craniata</taxon>
        <taxon>Vertebrata</taxon>
        <taxon>Euteleostomi</taxon>
        <taxon>Amphibia</taxon>
        <taxon>Batrachia</taxon>
        <taxon>Caudata</taxon>
        <taxon>Salamandroidea</taxon>
        <taxon>Salamandridae</taxon>
        <taxon>Pleurodelinae</taxon>
        <taxon>Pleurodeles</taxon>
    </lineage>
</organism>
<comment type="caution">
    <text evidence="2">The sequence shown here is derived from an EMBL/GenBank/DDBJ whole genome shotgun (WGS) entry which is preliminary data.</text>
</comment>
<dbReference type="EMBL" id="JANPWB010000002">
    <property type="protein sequence ID" value="KAJ1207232.1"/>
    <property type="molecule type" value="Genomic_DNA"/>
</dbReference>
<reference evidence="2" key="1">
    <citation type="journal article" date="2022" name="bioRxiv">
        <title>Sequencing and chromosome-scale assembly of the giantPleurodeles waltlgenome.</title>
        <authorList>
            <person name="Brown T."/>
            <person name="Elewa A."/>
            <person name="Iarovenko S."/>
            <person name="Subramanian E."/>
            <person name="Araus A.J."/>
            <person name="Petzold A."/>
            <person name="Susuki M."/>
            <person name="Suzuki K.-i.T."/>
            <person name="Hayashi T."/>
            <person name="Toyoda A."/>
            <person name="Oliveira C."/>
            <person name="Osipova E."/>
            <person name="Leigh N.D."/>
            <person name="Simon A."/>
            <person name="Yun M.H."/>
        </authorList>
    </citation>
    <scope>NUCLEOTIDE SEQUENCE</scope>
    <source>
        <strain evidence="2">20211129_DDA</strain>
        <tissue evidence="2">Liver</tissue>
    </source>
</reference>
<dbReference type="AlphaFoldDB" id="A0AAV7W082"/>
<accession>A0AAV7W082</accession>
<evidence type="ECO:0000313" key="3">
    <source>
        <dbReference type="Proteomes" id="UP001066276"/>
    </source>
</evidence>
<keyword evidence="3" id="KW-1185">Reference proteome</keyword>
<sequence>MVPRGRWAHHLTGCRQSLAPRQRVAALSPVGCCLHLRRGPMEGCGNRSTTDPPLQRGLRHSVGAASSSSGKKKPLPRPVAVRGIPVSVLKSESTRGVLRPPR</sequence>
<gene>
    <name evidence="2" type="ORF">NDU88_002624</name>
</gene>
<name>A0AAV7W082_PLEWA</name>